<protein>
    <submittedName>
        <fullName evidence="3">Uncharacterized protein</fullName>
    </submittedName>
</protein>
<feature type="chain" id="PRO_5042192056" evidence="2">
    <location>
        <begin position="24"/>
        <end position="84"/>
    </location>
</feature>
<gene>
    <name evidence="3" type="ORF">BDA99DRAFT_562237</name>
</gene>
<dbReference type="Proteomes" id="UP001209540">
    <property type="component" value="Unassembled WGS sequence"/>
</dbReference>
<organism evidence="3 4">
    <name type="scientific">Phascolomyces articulosus</name>
    <dbReference type="NCBI Taxonomy" id="60185"/>
    <lineage>
        <taxon>Eukaryota</taxon>
        <taxon>Fungi</taxon>
        <taxon>Fungi incertae sedis</taxon>
        <taxon>Mucoromycota</taxon>
        <taxon>Mucoromycotina</taxon>
        <taxon>Mucoromycetes</taxon>
        <taxon>Mucorales</taxon>
        <taxon>Lichtheimiaceae</taxon>
        <taxon>Phascolomyces</taxon>
    </lineage>
</organism>
<comment type="caution">
    <text evidence="3">The sequence shown here is derived from an EMBL/GenBank/DDBJ whole genome shotgun (WGS) entry which is preliminary data.</text>
</comment>
<sequence>MIQREITLTFASVIVVPASFALAAPMQDKNHSPPKEALAIAQLKEEKKAASHHRSSSSHGGESKGENGGESEDEEDCKEHVSWY</sequence>
<evidence type="ECO:0000256" key="1">
    <source>
        <dbReference type="SAM" id="MobiDB-lite"/>
    </source>
</evidence>
<feature type="region of interest" description="Disordered" evidence="1">
    <location>
        <begin position="43"/>
        <end position="84"/>
    </location>
</feature>
<evidence type="ECO:0000313" key="4">
    <source>
        <dbReference type="Proteomes" id="UP001209540"/>
    </source>
</evidence>
<proteinExistence type="predicted"/>
<accession>A0AAD5JVJ1</accession>
<evidence type="ECO:0000256" key="2">
    <source>
        <dbReference type="SAM" id="SignalP"/>
    </source>
</evidence>
<name>A0AAD5JVJ1_9FUNG</name>
<keyword evidence="2" id="KW-0732">Signal</keyword>
<dbReference type="AlphaFoldDB" id="A0AAD5JVJ1"/>
<keyword evidence="4" id="KW-1185">Reference proteome</keyword>
<dbReference type="EMBL" id="JAIXMP010000022">
    <property type="protein sequence ID" value="KAI9255726.1"/>
    <property type="molecule type" value="Genomic_DNA"/>
</dbReference>
<reference evidence="3" key="1">
    <citation type="journal article" date="2022" name="IScience">
        <title>Evolution of zygomycete secretomes and the origins of terrestrial fungal ecologies.</title>
        <authorList>
            <person name="Chang Y."/>
            <person name="Wang Y."/>
            <person name="Mondo S."/>
            <person name="Ahrendt S."/>
            <person name="Andreopoulos W."/>
            <person name="Barry K."/>
            <person name="Beard J."/>
            <person name="Benny G.L."/>
            <person name="Blankenship S."/>
            <person name="Bonito G."/>
            <person name="Cuomo C."/>
            <person name="Desiro A."/>
            <person name="Gervers K.A."/>
            <person name="Hundley H."/>
            <person name="Kuo A."/>
            <person name="LaButti K."/>
            <person name="Lang B.F."/>
            <person name="Lipzen A."/>
            <person name="O'Donnell K."/>
            <person name="Pangilinan J."/>
            <person name="Reynolds N."/>
            <person name="Sandor L."/>
            <person name="Smith M.E."/>
            <person name="Tsang A."/>
            <person name="Grigoriev I.V."/>
            <person name="Stajich J.E."/>
            <person name="Spatafora J.W."/>
        </authorList>
    </citation>
    <scope>NUCLEOTIDE SEQUENCE</scope>
    <source>
        <strain evidence="3">RSA 2281</strain>
    </source>
</reference>
<reference evidence="3" key="2">
    <citation type="submission" date="2023-02" db="EMBL/GenBank/DDBJ databases">
        <authorList>
            <consortium name="DOE Joint Genome Institute"/>
            <person name="Mondo S.J."/>
            <person name="Chang Y."/>
            <person name="Wang Y."/>
            <person name="Ahrendt S."/>
            <person name="Andreopoulos W."/>
            <person name="Barry K."/>
            <person name="Beard J."/>
            <person name="Benny G.L."/>
            <person name="Blankenship S."/>
            <person name="Bonito G."/>
            <person name="Cuomo C."/>
            <person name="Desiro A."/>
            <person name="Gervers K.A."/>
            <person name="Hundley H."/>
            <person name="Kuo A."/>
            <person name="LaButti K."/>
            <person name="Lang B.F."/>
            <person name="Lipzen A."/>
            <person name="O'Donnell K."/>
            <person name="Pangilinan J."/>
            <person name="Reynolds N."/>
            <person name="Sandor L."/>
            <person name="Smith M.W."/>
            <person name="Tsang A."/>
            <person name="Grigoriev I.V."/>
            <person name="Stajich J.E."/>
            <person name="Spatafora J.W."/>
        </authorList>
    </citation>
    <scope>NUCLEOTIDE SEQUENCE</scope>
    <source>
        <strain evidence="3">RSA 2281</strain>
    </source>
</reference>
<evidence type="ECO:0000313" key="3">
    <source>
        <dbReference type="EMBL" id="KAI9255726.1"/>
    </source>
</evidence>
<feature type="signal peptide" evidence="2">
    <location>
        <begin position="1"/>
        <end position="23"/>
    </location>
</feature>